<reference evidence="2 3" key="1">
    <citation type="submission" date="2019-11" db="EMBL/GenBank/DDBJ databases">
        <authorList>
            <person name="Cao P."/>
        </authorList>
    </citation>
    <scope>NUCLEOTIDE SEQUENCE [LARGE SCALE GENOMIC DNA]</scope>
    <source>
        <strain evidence="2 3">NEAU-AAG5</strain>
    </source>
</reference>
<dbReference type="PANTHER" id="PTHR42743:SF11">
    <property type="entry name" value="AMINODEOXYCHORISMATE LYASE"/>
    <property type="match status" value="1"/>
</dbReference>
<proteinExistence type="inferred from homology"/>
<keyword evidence="3" id="KW-1185">Reference proteome</keyword>
<evidence type="ECO:0000256" key="1">
    <source>
        <dbReference type="ARBA" id="ARBA00009320"/>
    </source>
</evidence>
<dbReference type="GO" id="GO:0016787">
    <property type="term" value="F:hydrolase activity"/>
    <property type="evidence" value="ECO:0007669"/>
    <property type="project" value="UniProtKB-KW"/>
</dbReference>
<comment type="similarity">
    <text evidence="1">Belongs to the class-IV pyridoxal-phosphate-dependent aminotransferase family.</text>
</comment>
<keyword evidence="2" id="KW-0378">Hydrolase</keyword>
<evidence type="ECO:0000313" key="3">
    <source>
        <dbReference type="Proteomes" id="UP000432015"/>
    </source>
</evidence>
<dbReference type="PANTHER" id="PTHR42743">
    <property type="entry name" value="AMINO-ACID AMINOTRANSFERASE"/>
    <property type="match status" value="1"/>
</dbReference>
<dbReference type="GO" id="GO:0019752">
    <property type="term" value="P:carboxylic acid metabolic process"/>
    <property type="evidence" value="ECO:0007669"/>
    <property type="project" value="TreeGrafter"/>
</dbReference>
<sequence>MKDGTKEPVRIAGWSGPRNISTAFMRAWENREDTVVVDEPLYAHYLAATGLDHVDADKVIAEGEPDWRAMVDRLLGPVPGGHPVYYQKHMAHHLLPGMDRSWIKELTNVILIRDPRQVVASYVRTAIKNAELAVTPEDIGVPQQVTLFDELTEIGARPPVVDAMDLLNEPETVLRALCDHAGIEFTDRMLSWPPGPRPTDGVWGASCYDRVWKSTGFEPHRPRAGELPASAERTVNACLPHYEYLLENRIKV</sequence>
<organism evidence="2 3">
    <name type="scientific">Actinomadura litoris</name>
    <dbReference type="NCBI Taxonomy" id="2678616"/>
    <lineage>
        <taxon>Bacteria</taxon>
        <taxon>Bacillati</taxon>
        <taxon>Actinomycetota</taxon>
        <taxon>Actinomycetes</taxon>
        <taxon>Streptosporangiales</taxon>
        <taxon>Thermomonosporaceae</taxon>
        <taxon>Actinomadura</taxon>
    </lineage>
</organism>
<protein>
    <submittedName>
        <fullName evidence="2">HAD family hydrolase</fullName>
    </submittedName>
</protein>
<dbReference type="EMBL" id="WOFH01000003">
    <property type="protein sequence ID" value="MUN36836.1"/>
    <property type="molecule type" value="Genomic_DNA"/>
</dbReference>
<dbReference type="Pfam" id="PF19798">
    <property type="entry name" value="Sulfotransfer_5"/>
    <property type="match status" value="1"/>
</dbReference>
<dbReference type="RefSeq" id="WP_156215885.1">
    <property type="nucleotide sequence ID" value="NZ_WOFH01000003.1"/>
</dbReference>
<evidence type="ECO:0000313" key="2">
    <source>
        <dbReference type="EMBL" id="MUN36836.1"/>
    </source>
</evidence>
<accession>A0A7K1KY06</accession>
<dbReference type="Gene3D" id="3.40.50.300">
    <property type="entry name" value="P-loop containing nucleotide triphosphate hydrolases"/>
    <property type="match status" value="1"/>
</dbReference>
<dbReference type="InterPro" id="IPR050571">
    <property type="entry name" value="Class-IV_PLP-Dep_Aminotrnsfr"/>
</dbReference>
<gene>
    <name evidence="2" type="ORF">GNZ18_09525</name>
</gene>
<name>A0A7K1KY06_9ACTN</name>
<dbReference type="SUPFAM" id="SSF52540">
    <property type="entry name" value="P-loop containing nucleoside triphosphate hydrolases"/>
    <property type="match status" value="1"/>
</dbReference>
<dbReference type="InterPro" id="IPR027417">
    <property type="entry name" value="P-loop_NTPase"/>
</dbReference>
<dbReference type="AlphaFoldDB" id="A0A7K1KY06"/>
<dbReference type="Proteomes" id="UP000432015">
    <property type="component" value="Unassembled WGS sequence"/>
</dbReference>
<comment type="caution">
    <text evidence="2">The sequence shown here is derived from an EMBL/GenBank/DDBJ whole genome shotgun (WGS) entry which is preliminary data.</text>
</comment>